<name>A0A9X7Z7K3_9BACL</name>
<dbReference type="Proteomes" id="UP000663505">
    <property type="component" value="Chromosome"/>
</dbReference>
<keyword evidence="2" id="KW-1185">Reference proteome</keyword>
<sequence>MLPEWSKRAYAWPKVWKRHATQGIANRIHETALVGLTKFRRQPITMTSVPGDFTPTVGAEAIASTCPVSFARRTQ</sequence>
<organism evidence="1 2">
    <name type="scientific">Alicyclobacillus mengziensis</name>
    <dbReference type="NCBI Taxonomy" id="2931921"/>
    <lineage>
        <taxon>Bacteria</taxon>
        <taxon>Bacillati</taxon>
        <taxon>Bacillota</taxon>
        <taxon>Bacilli</taxon>
        <taxon>Bacillales</taxon>
        <taxon>Alicyclobacillaceae</taxon>
        <taxon>Alicyclobacillus</taxon>
    </lineage>
</organism>
<evidence type="ECO:0000313" key="2">
    <source>
        <dbReference type="Proteomes" id="UP000663505"/>
    </source>
</evidence>
<proteinExistence type="predicted"/>
<dbReference type="EMBL" id="CP071182">
    <property type="protein sequence ID" value="QSO47313.1"/>
    <property type="molecule type" value="Genomic_DNA"/>
</dbReference>
<dbReference type="AlphaFoldDB" id="A0A9X7Z7K3"/>
<protein>
    <submittedName>
        <fullName evidence="1">Uncharacterized protein</fullName>
    </submittedName>
</protein>
<evidence type="ECO:0000313" key="1">
    <source>
        <dbReference type="EMBL" id="QSO47313.1"/>
    </source>
</evidence>
<accession>A0A9X7Z7K3</accession>
<dbReference type="KEGG" id="afx:JZ786_23485"/>
<gene>
    <name evidence="1" type="ORF">JZ786_23485</name>
</gene>
<dbReference type="RefSeq" id="WP_206656668.1">
    <property type="nucleotide sequence ID" value="NZ_CP071182.1"/>
</dbReference>
<reference evidence="1 2" key="1">
    <citation type="submission" date="2021-02" db="EMBL/GenBank/DDBJ databases">
        <title>Alicyclobacillus curvatus sp. nov. and Alicyclobacillus mengziensis sp. nov., two acidophilic bacteria isolated from acid mine drainage.</title>
        <authorList>
            <person name="Huang Y."/>
        </authorList>
    </citation>
    <scope>NUCLEOTIDE SEQUENCE [LARGE SCALE GENOMIC DNA]</scope>
    <source>
        <strain evidence="1 2">S30H14</strain>
    </source>
</reference>